<dbReference type="EMBL" id="NZBD01000015">
    <property type="protein sequence ID" value="MAG18319.1"/>
    <property type="molecule type" value="Genomic_DNA"/>
</dbReference>
<dbReference type="AlphaFoldDB" id="A0A2D6LQ60"/>
<dbReference type="Pfam" id="PF01198">
    <property type="entry name" value="Ribosomal_L31e"/>
    <property type="match status" value="1"/>
</dbReference>
<comment type="caution">
    <text evidence="7">The sequence shown here is derived from an EMBL/GenBank/DDBJ whole genome shotgun (WGS) entry which is preliminary data.</text>
</comment>
<dbReference type="Gene3D" id="3.10.440.10">
    <property type="match status" value="1"/>
</dbReference>
<dbReference type="InterPro" id="IPR023621">
    <property type="entry name" value="Ribosomal_eL31_dom_sf"/>
</dbReference>
<dbReference type="GO" id="GO:0005840">
    <property type="term" value="C:ribosome"/>
    <property type="evidence" value="ECO:0007669"/>
    <property type="project" value="UniProtKB-KW"/>
</dbReference>
<dbReference type="SMART" id="SM01380">
    <property type="entry name" value="Ribosomal_L31e"/>
    <property type="match status" value="1"/>
</dbReference>
<dbReference type="GO" id="GO:0006412">
    <property type="term" value="P:translation"/>
    <property type="evidence" value="ECO:0007669"/>
    <property type="project" value="InterPro"/>
</dbReference>
<evidence type="ECO:0000313" key="8">
    <source>
        <dbReference type="Proteomes" id="UP000226712"/>
    </source>
</evidence>
<evidence type="ECO:0000256" key="4">
    <source>
        <dbReference type="ARBA" id="ARBA00035230"/>
    </source>
</evidence>
<comment type="similarity">
    <text evidence="1">Belongs to the eukaryotic ribosomal protein eL31 family.</text>
</comment>
<accession>A0A2D6LQ60</accession>
<organism evidence="7 8">
    <name type="scientific">Candidatus Iainarchaeum sp</name>
    <dbReference type="NCBI Taxonomy" id="3101447"/>
    <lineage>
        <taxon>Archaea</taxon>
        <taxon>Candidatus Iainarchaeota</taxon>
        <taxon>Candidatus Iainarchaeia</taxon>
        <taxon>Candidatus Iainarchaeales</taxon>
        <taxon>Candidatus Iainarchaeaceae</taxon>
        <taxon>Candidatus Iainarchaeum</taxon>
    </lineage>
</organism>
<name>A0A2D6LQ60_9ARCH</name>
<evidence type="ECO:0000256" key="1">
    <source>
        <dbReference type="ARBA" id="ARBA00010808"/>
    </source>
</evidence>
<evidence type="ECO:0000256" key="2">
    <source>
        <dbReference type="ARBA" id="ARBA00022980"/>
    </source>
</evidence>
<sequence>MKGEQAEYTIGLRNAFMFPPKKRIRKALNVINRFVKKHTRAKQTNISNEVNEELHKNSKNIPRRVKTILLKENDKVTVFLQEGKQLKVYLEQKEKAKKKKDAEKKAKDSKKETKKEVEADQEKKEKLEEKKAKETAAKAVEMKRK</sequence>
<evidence type="ECO:0000256" key="5">
    <source>
        <dbReference type="ARBA" id="ARBA00035378"/>
    </source>
</evidence>
<protein>
    <recommendedName>
        <fullName evidence="4">Large ribosomal subunit protein eL31</fullName>
    </recommendedName>
    <alternativeName>
        <fullName evidence="5">50S ribosomal protein L31e</fullName>
    </alternativeName>
</protein>
<dbReference type="GO" id="GO:1990904">
    <property type="term" value="C:ribonucleoprotein complex"/>
    <property type="evidence" value="ECO:0007669"/>
    <property type="project" value="UniProtKB-KW"/>
</dbReference>
<feature type="region of interest" description="Disordered" evidence="6">
    <location>
        <begin position="92"/>
        <end position="145"/>
    </location>
</feature>
<keyword evidence="3" id="KW-0687">Ribonucleoprotein</keyword>
<proteinExistence type="inferred from homology"/>
<dbReference type="GO" id="GO:0003735">
    <property type="term" value="F:structural constituent of ribosome"/>
    <property type="evidence" value="ECO:0007669"/>
    <property type="project" value="InterPro"/>
</dbReference>
<gene>
    <name evidence="7" type="ORF">CL944_02495</name>
</gene>
<evidence type="ECO:0000256" key="6">
    <source>
        <dbReference type="SAM" id="MobiDB-lite"/>
    </source>
</evidence>
<evidence type="ECO:0000313" key="7">
    <source>
        <dbReference type="EMBL" id="MAG18319.1"/>
    </source>
</evidence>
<dbReference type="InterPro" id="IPR000054">
    <property type="entry name" value="Ribosomal_eL31"/>
</dbReference>
<dbReference type="SUPFAM" id="SSF54575">
    <property type="entry name" value="Ribosomal protein L31e"/>
    <property type="match status" value="1"/>
</dbReference>
<evidence type="ECO:0000256" key="3">
    <source>
        <dbReference type="ARBA" id="ARBA00023274"/>
    </source>
</evidence>
<dbReference type="Proteomes" id="UP000226712">
    <property type="component" value="Unassembled WGS sequence"/>
</dbReference>
<keyword evidence="2" id="KW-0689">Ribosomal protein</keyword>
<reference evidence="8" key="1">
    <citation type="submission" date="2017-09" db="EMBL/GenBank/DDBJ databases">
        <title>The Reconstruction of 2,631 Draft Metagenome-Assembled Genomes from the Global Oceans.</title>
        <authorList>
            <person name="Tully B.J."/>
            <person name="Graham E.D."/>
            <person name="Heidelberg J.F."/>
        </authorList>
    </citation>
    <scope>NUCLEOTIDE SEQUENCE [LARGE SCALE GENOMIC DNA]</scope>
</reference>